<feature type="domain" description="Ferrous iron transporter FeoA-like" evidence="2">
    <location>
        <begin position="128"/>
        <end position="201"/>
    </location>
</feature>
<dbReference type="Proteomes" id="UP001301388">
    <property type="component" value="Unassembled WGS sequence"/>
</dbReference>
<keyword evidence="1" id="KW-0408">Iron</keyword>
<dbReference type="Gene3D" id="2.30.30.90">
    <property type="match status" value="2"/>
</dbReference>
<gene>
    <name evidence="3" type="ORF">VB774_11600</name>
</gene>
<dbReference type="PANTHER" id="PTHR42954">
    <property type="entry name" value="FE(2+) TRANSPORT PROTEIN A"/>
    <property type="match status" value="1"/>
</dbReference>
<accession>A0ABU5TJ28</accession>
<name>A0ABU5TJ28_9CYAN</name>
<evidence type="ECO:0000256" key="1">
    <source>
        <dbReference type="ARBA" id="ARBA00023004"/>
    </source>
</evidence>
<dbReference type="PANTHER" id="PTHR42954:SF2">
    <property type="entry name" value="FE(2+) TRANSPORT PROTEIN A"/>
    <property type="match status" value="1"/>
</dbReference>
<protein>
    <submittedName>
        <fullName evidence="3">FeoA family protein</fullName>
    </submittedName>
</protein>
<dbReference type="SUPFAM" id="SSF50037">
    <property type="entry name" value="C-terminal domain of transcriptional repressors"/>
    <property type="match status" value="2"/>
</dbReference>
<evidence type="ECO:0000313" key="3">
    <source>
        <dbReference type="EMBL" id="MEA5478261.1"/>
    </source>
</evidence>
<dbReference type="SMART" id="SM00899">
    <property type="entry name" value="FeoA"/>
    <property type="match status" value="2"/>
</dbReference>
<evidence type="ECO:0000259" key="2">
    <source>
        <dbReference type="SMART" id="SM00899"/>
    </source>
</evidence>
<feature type="domain" description="Ferrous iron transporter FeoA-like" evidence="2">
    <location>
        <begin position="33"/>
        <end position="103"/>
    </location>
</feature>
<keyword evidence="4" id="KW-1185">Reference proteome</keyword>
<dbReference type="InterPro" id="IPR007167">
    <property type="entry name" value="Fe-transptr_FeoA-like"/>
</dbReference>
<dbReference type="InterPro" id="IPR008988">
    <property type="entry name" value="Transcriptional_repressor_C"/>
</dbReference>
<dbReference type="InterPro" id="IPR052713">
    <property type="entry name" value="FeoA"/>
</dbReference>
<dbReference type="Pfam" id="PF04023">
    <property type="entry name" value="FeoA"/>
    <property type="match status" value="2"/>
</dbReference>
<evidence type="ECO:0000313" key="4">
    <source>
        <dbReference type="Proteomes" id="UP001301388"/>
    </source>
</evidence>
<comment type="caution">
    <text evidence="3">The sequence shown here is derived from an EMBL/GenBank/DDBJ whole genome shotgun (WGS) entry which is preliminary data.</text>
</comment>
<dbReference type="InterPro" id="IPR038157">
    <property type="entry name" value="FeoA_core_dom"/>
</dbReference>
<reference evidence="3 4" key="1">
    <citation type="submission" date="2023-12" db="EMBL/GenBank/DDBJ databases">
        <title>Baltic Sea Cyanobacteria.</title>
        <authorList>
            <person name="Delbaje E."/>
            <person name="Fewer D.P."/>
            <person name="Shishido T.K."/>
        </authorList>
    </citation>
    <scope>NUCLEOTIDE SEQUENCE [LARGE SCALE GENOMIC DNA]</scope>
    <source>
        <strain evidence="3 4">UHCC 0370</strain>
    </source>
</reference>
<dbReference type="EMBL" id="JAYGIE010000072">
    <property type="protein sequence ID" value="MEA5478261.1"/>
    <property type="molecule type" value="Genomic_DNA"/>
</dbReference>
<sequence>MNNKITSVDHNSGNYGLATIDNLLERSPKAKTLALSEIKVGDRVRIVSLNCDESNGRLMGMGFMPGVVLEVVSSAATGSVIVALQDHRLGLGIDMAQCIQVVSEDSDANQHIFNVKKTMPNNSKTPTTKLQDVAIGSHLKVVGYEPTARDYKRKLLAMGLTPATELVVKRHAPLGDPTEIEVRGFRLSLRKAEADALLVELIQGA</sequence>
<organism evidence="3 4">
    <name type="scientific">Pseudanabaena galeata UHCC 0370</name>
    <dbReference type="NCBI Taxonomy" id="3110310"/>
    <lineage>
        <taxon>Bacteria</taxon>
        <taxon>Bacillati</taxon>
        <taxon>Cyanobacteriota</taxon>
        <taxon>Cyanophyceae</taxon>
        <taxon>Pseudanabaenales</taxon>
        <taxon>Pseudanabaenaceae</taxon>
        <taxon>Pseudanabaena</taxon>
    </lineage>
</organism>
<proteinExistence type="predicted"/>